<keyword evidence="2" id="KW-1185">Reference proteome</keyword>
<dbReference type="InterPro" id="IPR008713">
    <property type="entry name" value="Phage_lambda_NinG"/>
</dbReference>
<accession>A0A9X2A6Z0</accession>
<reference evidence="1" key="1">
    <citation type="submission" date="2021-12" db="EMBL/GenBank/DDBJ databases">
        <title>Description of Gramella crocea sp. nov., a new bacterium isolated from activated sludge.</title>
        <authorList>
            <person name="Zhang X."/>
        </authorList>
    </citation>
    <scope>NUCLEOTIDE SEQUENCE</scope>
    <source>
        <strain evidence="1">YB25</strain>
    </source>
</reference>
<dbReference type="Pfam" id="PF05766">
    <property type="entry name" value="NinG"/>
    <property type="match status" value="1"/>
</dbReference>
<sequence>MIEPKEKPCKGTGIAKGWGCGKPTKYRKYGLGKMCGCYPDWLLNSENGKIKLEKATLKATKPRRDLEKAFKEKKNRDKITTLINAVKDVCHEYIRKRDEGKCCISCGTPWKSDFDAGHYYKAELFSSLKFNENNIHGQCVRCNRMLEGNVNMYEMNLPYRIGKEKFELLQQKARNDKKQVFKWDREKLRELRTYYRTKLKDLKK</sequence>
<dbReference type="Proteomes" id="UP001139344">
    <property type="component" value="Unassembled WGS sequence"/>
</dbReference>
<organism evidence="1 2">
    <name type="scientific">Christiangramia crocea</name>
    <dbReference type="NCBI Taxonomy" id="2904124"/>
    <lineage>
        <taxon>Bacteria</taxon>
        <taxon>Pseudomonadati</taxon>
        <taxon>Bacteroidota</taxon>
        <taxon>Flavobacteriia</taxon>
        <taxon>Flavobacteriales</taxon>
        <taxon>Flavobacteriaceae</taxon>
        <taxon>Christiangramia</taxon>
    </lineage>
</organism>
<dbReference type="RefSeq" id="WP_240096918.1">
    <property type="nucleotide sequence ID" value="NZ_JAJSON010000014.1"/>
</dbReference>
<dbReference type="AlphaFoldDB" id="A0A9X2A6Z0"/>
<name>A0A9X2A6Z0_9FLAO</name>
<gene>
    <name evidence="1" type="ORF">LU635_05200</name>
</gene>
<proteinExistence type="predicted"/>
<comment type="caution">
    <text evidence="1">The sequence shown here is derived from an EMBL/GenBank/DDBJ whole genome shotgun (WGS) entry which is preliminary data.</text>
</comment>
<evidence type="ECO:0000313" key="1">
    <source>
        <dbReference type="EMBL" id="MCG9971027.1"/>
    </source>
</evidence>
<dbReference type="EMBL" id="JAJSON010000014">
    <property type="protein sequence ID" value="MCG9971027.1"/>
    <property type="molecule type" value="Genomic_DNA"/>
</dbReference>
<protein>
    <submittedName>
        <fullName evidence="1">Recombination protein NinG</fullName>
    </submittedName>
</protein>
<evidence type="ECO:0000313" key="2">
    <source>
        <dbReference type="Proteomes" id="UP001139344"/>
    </source>
</evidence>